<evidence type="ECO:0000313" key="4">
    <source>
        <dbReference type="Proteomes" id="UP000027192"/>
    </source>
</evidence>
<keyword evidence="1" id="KW-0732">Signal</keyword>
<name>A0A066RPB8_9GAMM</name>
<feature type="domain" description="Glucose/Sorbosone dehydrogenase" evidence="2">
    <location>
        <begin position="46"/>
        <end position="372"/>
    </location>
</feature>
<dbReference type="Gene3D" id="2.120.10.30">
    <property type="entry name" value="TolB, C-terminal domain"/>
    <property type="match status" value="1"/>
</dbReference>
<accession>A0A066RPB8</accession>
<reference evidence="3 4" key="1">
    <citation type="submission" date="2014-04" db="EMBL/GenBank/DDBJ databases">
        <title>Draft genome sequence of Photobacterium halotolerans S2753: a solonamide, ngercheumicin and holomycin producer.</title>
        <authorList>
            <person name="Machado H.R."/>
            <person name="Gram L."/>
        </authorList>
    </citation>
    <scope>NUCLEOTIDE SEQUENCE [LARGE SCALE GENOMIC DNA]</scope>
    <source>
        <strain evidence="3 4">S2753</strain>
    </source>
</reference>
<sequence length="378" mass="41455">MKLCQNAVVTILIWILSCLPALAFEPKAKGSSEGMAYRVEKVADGLAIPWGMTFIDANHLLVTLREGQAVLLDIRSGKTTAINGLPAVYARGQGGLLDVRLSPDPTAQGWLYFTYAKPVKGGGVTTLARARLSGKTLTQWQDLKVTRSLSDTNRHFGSRIAFDGRGHVFFSVGDRGHRPNGQDLTNHAAAVLRLNLDGSVPEDNPFVGRKDASAEIWSFGHRNPQGLAYDQANQRLWEIEHGPRGGDEINLILPGRNYGWPVTSHGKEYWGPLAVGEAREKAGIESPVKVYIPSIAPGSLLLYRGDAFPGWQGNLFAGALVLQHLNRVVLDSTGKPVKEERLFEAMGERIRSLTQSKEGYLYFATDSGNLYRVLPERI</sequence>
<feature type="signal peptide" evidence="1">
    <location>
        <begin position="1"/>
        <end position="23"/>
    </location>
</feature>
<dbReference type="SUPFAM" id="SSF50952">
    <property type="entry name" value="Soluble quinoprotein glucose dehydrogenase"/>
    <property type="match status" value="1"/>
</dbReference>
<keyword evidence="4" id="KW-1185">Reference proteome</keyword>
<dbReference type="InterPro" id="IPR011041">
    <property type="entry name" value="Quinoprot_gluc/sorb_DH_b-prop"/>
</dbReference>
<dbReference type="STRING" id="1654360.EA58_07415"/>
<dbReference type="Pfam" id="PF07995">
    <property type="entry name" value="GSDH"/>
    <property type="match status" value="1"/>
</dbReference>
<dbReference type="PANTHER" id="PTHR19328">
    <property type="entry name" value="HEDGEHOG-INTERACTING PROTEIN"/>
    <property type="match status" value="1"/>
</dbReference>
<dbReference type="InterPro" id="IPR012938">
    <property type="entry name" value="Glc/Sorbosone_DH"/>
</dbReference>
<evidence type="ECO:0000256" key="1">
    <source>
        <dbReference type="SAM" id="SignalP"/>
    </source>
</evidence>
<evidence type="ECO:0000313" key="3">
    <source>
        <dbReference type="EMBL" id="KDM92310.1"/>
    </source>
</evidence>
<feature type="chain" id="PRO_5001625956" evidence="1">
    <location>
        <begin position="24"/>
        <end position="378"/>
    </location>
</feature>
<gene>
    <name evidence="3" type="ORF">EA58_07415</name>
</gene>
<evidence type="ECO:0000259" key="2">
    <source>
        <dbReference type="Pfam" id="PF07995"/>
    </source>
</evidence>
<dbReference type="AlphaFoldDB" id="A0A066RPB8"/>
<proteinExistence type="predicted"/>
<dbReference type="OrthoDB" id="9770043at2"/>
<comment type="caution">
    <text evidence="3">The sequence shown here is derived from an EMBL/GenBank/DDBJ whole genome shotgun (WGS) entry which is preliminary data.</text>
</comment>
<dbReference type="RefSeq" id="WP_036750756.1">
    <property type="nucleotide sequence ID" value="NZ_JAGSGC010000012.1"/>
</dbReference>
<organism evidence="3 4">
    <name type="scientific">Photobacterium galatheae</name>
    <dbReference type="NCBI Taxonomy" id="1654360"/>
    <lineage>
        <taxon>Bacteria</taxon>
        <taxon>Pseudomonadati</taxon>
        <taxon>Pseudomonadota</taxon>
        <taxon>Gammaproteobacteria</taxon>
        <taxon>Vibrionales</taxon>
        <taxon>Vibrionaceae</taxon>
        <taxon>Photobacterium</taxon>
    </lineage>
</organism>
<protein>
    <submittedName>
        <fullName evidence="3">Dehydrogenase</fullName>
    </submittedName>
</protein>
<dbReference type="InterPro" id="IPR011042">
    <property type="entry name" value="6-blade_b-propeller_TolB-like"/>
</dbReference>
<dbReference type="PROSITE" id="PS51257">
    <property type="entry name" value="PROKAR_LIPOPROTEIN"/>
    <property type="match status" value="1"/>
</dbReference>
<dbReference type="PANTHER" id="PTHR19328:SF75">
    <property type="entry name" value="ALDOSE SUGAR DEHYDROGENASE YLII"/>
    <property type="match status" value="1"/>
</dbReference>
<dbReference type="EMBL" id="JMIB01000010">
    <property type="protein sequence ID" value="KDM92310.1"/>
    <property type="molecule type" value="Genomic_DNA"/>
</dbReference>
<dbReference type="Proteomes" id="UP000027192">
    <property type="component" value="Unassembled WGS sequence"/>
</dbReference>